<keyword evidence="2" id="KW-1185">Reference proteome</keyword>
<organism evidence="1 2">
    <name type="scientific">Ambispora gerdemannii</name>
    <dbReference type="NCBI Taxonomy" id="144530"/>
    <lineage>
        <taxon>Eukaryota</taxon>
        <taxon>Fungi</taxon>
        <taxon>Fungi incertae sedis</taxon>
        <taxon>Mucoromycota</taxon>
        <taxon>Glomeromycotina</taxon>
        <taxon>Glomeromycetes</taxon>
        <taxon>Archaeosporales</taxon>
        <taxon>Ambisporaceae</taxon>
        <taxon>Ambispora</taxon>
    </lineage>
</organism>
<sequence>MVCCCNNSCCEIPAKLAVLHKSLFLGKCKIFIHTTYLSALPSNANKTIISKIIFPKVNYNKKYLSENLLERDSVSDTSESESITIISAPENEKPFFRALLRWSLKDLRGAGIESCSNHRRQGCAGFSNLWLWVFDCPITEKMEDTGDSSQSKELDALKK</sequence>
<dbReference type="Proteomes" id="UP000789831">
    <property type="component" value="Unassembled WGS sequence"/>
</dbReference>
<proteinExistence type="predicted"/>
<dbReference type="EMBL" id="CAJVPL010000381">
    <property type="protein sequence ID" value="CAG8490138.1"/>
    <property type="molecule type" value="Genomic_DNA"/>
</dbReference>
<protein>
    <submittedName>
        <fullName evidence="1">3666_t:CDS:1</fullName>
    </submittedName>
</protein>
<reference evidence="1" key="1">
    <citation type="submission" date="2021-06" db="EMBL/GenBank/DDBJ databases">
        <authorList>
            <person name="Kallberg Y."/>
            <person name="Tangrot J."/>
            <person name="Rosling A."/>
        </authorList>
    </citation>
    <scope>NUCLEOTIDE SEQUENCE</scope>
    <source>
        <strain evidence="1">MT106</strain>
    </source>
</reference>
<comment type="caution">
    <text evidence="1">The sequence shown here is derived from an EMBL/GenBank/DDBJ whole genome shotgun (WGS) entry which is preliminary data.</text>
</comment>
<evidence type="ECO:0000313" key="1">
    <source>
        <dbReference type="EMBL" id="CAG8490138.1"/>
    </source>
</evidence>
<accession>A0A9N8ZDJ0</accession>
<dbReference type="AlphaFoldDB" id="A0A9N8ZDJ0"/>
<evidence type="ECO:0000313" key="2">
    <source>
        <dbReference type="Proteomes" id="UP000789831"/>
    </source>
</evidence>
<gene>
    <name evidence="1" type="ORF">AGERDE_LOCUS3704</name>
</gene>
<name>A0A9N8ZDJ0_9GLOM</name>